<dbReference type="EMBL" id="BMAT01005983">
    <property type="protein sequence ID" value="GFS03484.1"/>
    <property type="molecule type" value="Genomic_DNA"/>
</dbReference>
<sequence>MLTPIINRTEITKPAKLDLGLTLSRSDRPSQQELGSVSPKYTLPQQPLNATGPLTSINAHDSKDCCKSDTPMLAVDSQEKYTQAAEKSSETTVYTAVPDAVMKTSIDFCRGHNVSLDLVALDPDQIKKGEEIFWHVNLSIMIGKESFV</sequence>
<organism evidence="2 3">
    <name type="scientific">Elysia marginata</name>
    <dbReference type="NCBI Taxonomy" id="1093978"/>
    <lineage>
        <taxon>Eukaryota</taxon>
        <taxon>Metazoa</taxon>
        <taxon>Spiralia</taxon>
        <taxon>Lophotrochozoa</taxon>
        <taxon>Mollusca</taxon>
        <taxon>Gastropoda</taxon>
        <taxon>Heterobranchia</taxon>
        <taxon>Euthyneura</taxon>
        <taxon>Panpulmonata</taxon>
        <taxon>Sacoglossa</taxon>
        <taxon>Placobranchoidea</taxon>
        <taxon>Plakobranchidae</taxon>
        <taxon>Elysia</taxon>
    </lineage>
</organism>
<feature type="region of interest" description="Disordered" evidence="1">
    <location>
        <begin position="23"/>
        <end position="55"/>
    </location>
</feature>
<accession>A0AAV4HZN5</accession>
<reference evidence="2 3" key="1">
    <citation type="journal article" date="2021" name="Elife">
        <title>Chloroplast acquisition without the gene transfer in kleptoplastic sea slugs, Plakobranchus ocellatus.</title>
        <authorList>
            <person name="Maeda T."/>
            <person name="Takahashi S."/>
            <person name="Yoshida T."/>
            <person name="Shimamura S."/>
            <person name="Takaki Y."/>
            <person name="Nagai Y."/>
            <person name="Toyoda A."/>
            <person name="Suzuki Y."/>
            <person name="Arimoto A."/>
            <person name="Ishii H."/>
            <person name="Satoh N."/>
            <person name="Nishiyama T."/>
            <person name="Hasebe M."/>
            <person name="Maruyama T."/>
            <person name="Minagawa J."/>
            <person name="Obokata J."/>
            <person name="Shigenobu S."/>
        </authorList>
    </citation>
    <scope>NUCLEOTIDE SEQUENCE [LARGE SCALE GENOMIC DNA]</scope>
</reference>
<evidence type="ECO:0000256" key="1">
    <source>
        <dbReference type="SAM" id="MobiDB-lite"/>
    </source>
</evidence>
<gene>
    <name evidence="2" type="ORF">ElyMa_002888400</name>
</gene>
<dbReference type="AlphaFoldDB" id="A0AAV4HZN5"/>
<dbReference type="Proteomes" id="UP000762676">
    <property type="component" value="Unassembled WGS sequence"/>
</dbReference>
<protein>
    <submittedName>
        <fullName evidence="2">Uncharacterized protein</fullName>
    </submittedName>
</protein>
<name>A0AAV4HZN5_9GAST</name>
<proteinExistence type="predicted"/>
<comment type="caution">
    <text evidence="2">The sequence shown here is derived from an EMBL/GenBank/DDBJ whole genome shotgun (WGS) entry which is preliminary data.</text>
</comment>
<keyword evidence="3" id="KW-1185">Reference proteome</keyword>
<feature type="compositionally biased region" description="Polar residues" evidence="1">
    <location>
        <begin position="43"/>
        <end position="55"/>
    </location>
</feature>
<evidence type="ECO:0000313" key="2">
    <source>
        <dbReference type="EMBL" id="GFS03484.1"/>
    </source>
</evidence>
<evidence type="ECO:0000313" key="3">
    <source>
        <dbReference type="Proteomes" id="UP000762676"/>
    </source>
</evidence>